<proteinExistence type="predicted"/>
<evidence type="ECO:0000313" key="4">
    <source>
        <dbReference type="Proteomes" id="UP001485043"/>
    </source>
</evidence>
<protein>
    <submittedName>
        <fullName evidence="3">Uncharacterized protein</fullName>
    </submittedName>
</protein>
<evidence type="ECO:0000256" key="2">
    <source>
        <dbReference type="SAM" id="Phobius"/>
    </source>
</evidence>
<accession>A0AAW1TCW2</accession>
<comment type="caution">
    <text evidence="3">The sequence shown here is derived from an EMBL/GenBank/DDBJ whole genome shotgun (WGS) entry which is preliminary data.</text>
</comment>
<dbReference type="AlphaFoldDB" id="A0AAW1TCW2"/>
<organism evidence="3 4">
    <name type="scientific">Apatococcus fuscideae</name>
    <dbReference type="NCBI Taxonomy" id="2026836"/>
    <lineage>
        <taxon>Eukaryota</taxon>
        <taxon>Viridiplantae</taxon>
        <taxon>Chlorophyta</taxon>
        <taxon>core chlorophytes</taxon>
        <taxon>Trebouxiophyceae</taxon>
        <taxon>Chlorellales</taxon>
        <taxon>Chlorellaceae</taxon>
        <taxon>Apatococcus</taxon>
    </lineage>
</organism>
<keyword evidence="2" id="KW-0472">Membrane</keyword>
<keyword evidence="4" id="KW-1185">Reference proteome</keyword>
<keyword evidence="2" id="KW-0812">Transmembrane</keyword>
<feature type="region of interest" description="Disordered" evidence="1">
    <location>
        <begin position="1"/>
        <end position="57"/>
    </location>
</feature>
<name>A0AAW1TCW2_9CHLO</name>
<feature type="compositionally biased region" description="Basic and acidic residues" evidence="1">
    <location>
        <begin position="1"/>
        <end position="14"/>
    </location>
</feature>
<gene>
    <name evidence="3" type="ORF">WJX84_000612</name>
</gene>
<dbReference type="Proteomes" id="UP001485043">
    <property type="component" value="Unassembled WGS sequence"/>
</dbReference>
<reference evidence="3 4" key="1">
    <citation type="journal article" date="2024" name="Nat. Commun.">
        <title>Phylogenomics reveals the evolutionary origins of lichenization in chlorophyte algae.</title>
        <authorList>
            <person name="Puginier C."/>
            <person name="Libourel C."/>
            <person name="Otte J."/>
            <person name="Skaloud P."/>
            <person name="Haon M."/>
            <person name="Grisel S."/>
            <person name="Petersen M."/>
            <person name="Berrin J.G."/>
            <person name="Delaux P.M."/>
            <person name="Dal Grande F."/>
            <person name="Keller J."/>
        </authorList>
    </citation>
    <scope>NUCLEOTIDE SEQUENCE [LARGE SCALE GENOMIC DNA]</scope>
    <source>
        <strain evidence="3 4">SAG 2523</strain>
    </source>
</reference>
<keyword evidence="2" id="KW-1133">Transmembrane helix</keyword>
<dbReference type="EMBL" id="JALJOV010000178">
    <property type="protein sequence ID" value="KAK9866219.1"/>
    <property type="molecule type" value="Genomic_DNA"/>
</dbReference>
<evidence type="ECO:0000256" key="1">
    <source>
        <dbReference type="SAM" id="MobiDB-lite"/>
    </source>
</evidence>
<evidence type="ECO:0000313" key="3">
    <source>
        <dbReference type="EMBL" id="KAK9866219.1"/>
    </source>
</evidence>
<feature type="transmembrane region" description="Helical" evidence="2">
    <location>
        <begin position="60"/>
        <end position="79"/>
    </location>
</feature>
<sequence>MDQHTSNGHSEHSAQSKPDPGASDRVSSHDPEAADSEEERTLLKKQRARQNGSTSPTGRLWVPIAIAALAAGALLWALFSGQSLEKYTPQQSRSMEEFLKQPIRPQTPSITVTRPEDVVIDEDPCGMLEFAEDVLPFECLGADRQKSKAFFDACNDIVEEQGWSFEQLQACGLMEPNY</sequence>